<dbReference type="GO" id="GO:0009279">
    <property type="term" value="C:cell outer membrane"/>
    <property type="evidence" value="ECO:0007669"/>
    <property type="project" value="UniProtKB-SubCell"/>
</dbReference>
<dbReference type="EMBL" id="QWDE01000001">
    <property type="protein sequence ID" value="RFZ84146.1"/>
    <property type="molecule type" value="Genomic_DNA"/>
</dbReference>
<evidence type="ECO:0000256" key="5">
    <source>
        <dbReference type="ARBA" id="ARBA00023237"/>
    </source>
</evidence>
<protein>
    <submittedName>
        <fullName evidence="8">RagB/SusD family nutrient uptake outer membrane protein</fullName>
    </submittedName>
</protein>
<dbReference type="InterPro" id="IPR011990">
    <property type="entry name" value="TPR-like_helical_dom_sf"/>
</dbReference>
<comment type="similarity">
    <text evidence="2">Belongs to the SusD family.</text>
</comment>
<comment type="caution">
    <text evidence="8">The sequence shown here is derived from an EMBL/GenBank/DDBJ whole genome shotgun (WGS) entry which is preliminary data.</text>
</comment>
<dbReference type="OrthoDB" id="9783641at2"/>
<name>A0A3E2NT07_9SPHI</name>
<evidence type="ECO:0000256" key="3">
    <source>
        <dbReference type="ARBA" id="ARBA00022729"/>
    </source>
</evidence>
<proteinExistence type="inferred from homology"/>
<keyword evidence="5" id="KW-0998">Cell outer membrane</keyword>
<feature type="domain" description="RagB/SusD" evidence="6">
    <location>
        <begin position="427"/>
        <end position="576"/>
    </location>
</feature>
<evidence type="ECO:0000259" key="6">
    <source>
        <dbReference type="Pfam" id="PF07980"/>
    </source>
</evidence>
<keyword evidence="4" id="KW-0472">Membrane</keyword>
<dbReference type="SUPFAM" id="SSF48452">
    <property type="entry name" value="TPR-like"/>
    <property type="match status" value="1"/>
</dbReference>
<dbReference type="Pfam" id="PF14322">
    <property type="entry name" value="SusD-like_3"/>
    <property type="match status" value="1"/>
</dbReference>
<dbReference type="Pfam" id="PF07980">
    <property type="entry name" value="SusD_RagB"/>
    <property type="match status" value="1"/>
</dbReference>
<sequence>MKKYQLYISSLFLTAVLAGSCTKLDEHVYDRVDASGFLTRRDDVIRDFLRPFEHGYWSIQGNDYYAANEDCTDEYGTYNRQGDWQDGGYYQRMHYHTWTTNDFFTSGVWTNLYQGIVLSTNSLQDMEGIQDPAKLSVTPEELADFKSELRTLRAWFYLRAFDFYRNIEIVTDVKNSTQGNPQSTPQETFAFIEKELTEAIPGLPTRDQLGAKGIGRWTKAGAAALLARLYLNAKVYTGVEKFTECEAVCRDIIGGKYGSYALDTRWDAPFDYTNTSTSSEVIYGFPGTLARTHWQYDGGMFFNAMTYDAAPLYCGFTDFGQANPRFALQPGRDVDSVEYSFQLGKPFVKFQRYPDDLRLKKYRNLGDSKREGMFLYGYLPFKRTVNGSERADTVRGNKGPYPLFIRDQVGMFLNAKPGTKISDKESNMNHADHNSGVFLLKYPLYPTPDPNRITSAYAEVRLSEIYYTLAECLYRKGDKSGAAAQLNQVRRRNYPDGSPSLYKLDGSQLTDQEMLDEWGREFIGENRRRTDLIRWGVFSTGTWWDKQPDGDKHTEIFPIGKDILNVNPQLKQNPGY</sequence>
<keyword evidence="9" id="KW-1185">Reference proteome</keyword>
<reference evidence="8 9" key="1">
    <citation type="submission" date="2018-08" db="EMBL/GenBank/DDBJ databases">
        <title>Mucilaginibacter terrae sp. nov., isolated from manganese diggings.</title>
        <authorList>
            <person name="Huang Y."/>
            <person name="Zhou Z."/>
        </authorList>
    </citation>
    <scope>NUCLEOTIDE SEQUENCE [LARGE SCALE GENOMIC DNA]</scope>
    <source>
        <strain evidence="8 9">ZH6</strain>
    </source>
</reference>
<evidence type="ECO:0000256" key="4">
    <source>
        <dbReference type="ARBA" id="ARBA00023136"/>
    </source>
</evidence>
<accession>A0A3E2NT07</accession>
<dbReference type="PROSITE" id="PS51257">
    <property type="entry name" value="PROKAR_LIPOPROTEIN"/>
    <property type="match status" value="1"/>
</dbReference>
<keyword evidence="3" id="KW-0732">Signal</keyword>
<dbReference type="InterPro" id="IPR033985">
    <property type="entry name" value="SusD-like_N"/>
</dbReference>
<dbReference type="AlphaFoldDB" id="A0A3E2NT07"/>
<evidence type="ECO:0000256" key="1">
    <source>
        <dbReference type="ARBA" id="ARBA00004442"/>
    </source>
</evidence>
<dbReference type="RefSeq" id="WP_117381036.1">
    <property type="nucleotide sequence ID" value="NZ_QWDE01000001.1"/>
</dbReference>
<organism evidence="8 9">
    <name type="scientific">Mucilaginibacter terrenus</name>
    <dbReference type="NCBI Taxonomy" id="2482727"/>
    <lineage>
        <taxon>Bacteria</taxon>
        <taxon>Pseudomonadati</taxon>
        <taxon>Bacteroidota</taxon>
        <taxon>Sphingobacteriia</taxon>
        <taxon>Sphingobacteriales</taxon>
        <taxon>Sphingobacteriaceae</taxon>
        <taxon>Mucilaginibacter</taxon>
    </lineage>
</organism>
<comment type="subcellular location">
    <subcellularLocation>
        <location evidence="1">Cell outer membrane</location>
    </subcellularLocation>
</comment>
<feature type="domain" description="SusD-like N-terminal" evidence="7">
    <location>
        <begin position="68"/>
        <end position="231"/>
    </location>
</feature>
<dbReference type="Gene3D" id="1.25.40.390">
    <property type="match status" value="1"/>
</dbReference>
<evidence type="ECO:0000259" key="7">
    <source>
        <dbReference type="Pfam" id="PF14322"/>
    </source>
</evidence>
<evidence type="ECO:0000313" key="8">
    <source>
        <dbReference type="EMBL" id="RFZ84146.1"/>
    </source>
</evidence>
<evidence type="ECO:0000313" key="9">
    <source>
        <dbReference type="Proteomes" id="UP000260823"/>
    </source>
</evidence>
<gene>
    <name evidence="8" type="ORF">DYU05_00470</name>
</gene>
<evidence type="ECO:0000256" key="2">
    <source>
        <dbReference type="ARBA" id="ARBA00006275"/>
    </source>
</evidence>
<dbReference type="Proteomes" id="UP000260823">
    <property type="component" value="Unassembled WGS sequence"/>
</dbReference>
<dbReference type="InterPro" id="IPR012944">
    <property type="entry name" value="SusD_RagB_dom"/>
</dbReference>